<geneLocation type="plasmid" evidence="1 2">
    <name>p6</name>
</geneLocation>
<protein>
    <submittedName>
        <fullName evidence="1">Uncharacterized protein</fullName>
    </submittedName>
</protein>
<accession>A0A6I6ULU3</accession>
<proteinExistence type="predicted"/>
<gene>
    <name evidence="1" type="ORF">FHE72_23630</name>
</gene>
<keyword evidence="1" id="KW-0614">Plasmid</keyword>
<evidence type="ECO:0000313" key="1">
    <source>
        <dbReference type="EMBL" id="QHE63985.1"/>
    </source>
</evidence>
<reference evidence="1 2" key="1">
    <citation type="submission" date="2019-06" db="EMBL/GenBank/DDBJ databases">
        <title>An operon consisting of a P-type ATPase gene and a transcriptional regular gene given the different cadmium resistance in Bacillus vietamensis 151-6 and Bacillus marisflavi 151-25.</title>
        <authorList>
            <person name="Yu X."/>
        </authorList>
    </citation>
    <scope>NUCLEOTIDE SEQUENCE [LARGE SCALE GENOMIC DNA]</scope>
    <source>
        <strain evidence="1 2">151-6</strain>
        <plasmid evidence="1 2">p6</plasmid>
    </source>
</reference>
<evidence type="ECO:0000313" key="2">
    <source>
        <dbReference type="Proteomes" id="UP000465062"/>
    </source>
</evidence>
<dbReference type="KEGG" id="bvq:FHE72_23630"/>
<name>A0A6I6ULU3_9BACI</name>
<organism evidence="1 2">
    <name type="scientific">Rossellomorea vietnamensis</name>
    <dbReference type="NCBI Taxonomy" id="218284"/>
    <lineage>
        <taxon>Bacteria</taxon>
        <taxon>Bacillati</taxon>
        <taxon>Bacillota</taxon>
        <taxon>Bacilli</taxon>
        <taxon>Bacillales</taxon>
        <taxon>Bacillaceae</taxon>
        <taxon>Rossellomorea</taxon>
    </lineage>
</organism>
<dbReference type="Proteomes" id="UP000465062">
    <property type="component" value="Plasmid p6"/>
</dbReference>
<dbReference type="RefSeq" id="WP_159363408.1">
    <property type="nucleotide sequence ID" value="NZ_CP047395.1"/>
</dbReference>
<dbReference type="AlphaFoldDB" id="A0A6I6ULU3"/>
<sequence>MNALMKLKEIAESQKSITTSRLSPLLKEIEAMYIQQGKRIINQRNELSFLQVQFNRQKQFKEKKSRRVD</sequence>
<dbReference type="EMBL" id="CP047395">
    <property type="protein sequence ID" value="QHE63985.1"/>
    <property type="molecule type" value="Genomic_DNA"/>
</dbReference>